<feature type="transmembrane region" description="Helical" evidence="1">
    <location>
        <begin position="52"/>
        <end position="75"/>
    </location>
</feature>
<keyword evidence="1" id="KW-0472">Membrane</keyword>
<accession>A0ABX8WQD9</accession>
<name>A0ABX8WQD9_9GAMM</name>
<protein>
    <recommendedName>
        <fullName evidence="4">DUF3325 domain-containing protein</fullName>
    </recommendedName>
</protein>
<dbReference type="Proteomes" id="UP000824755">
    <property type="component" value="Chromosome"/>
</dbReference>
<feature type="transmembrane region" description="Helical" evidence="1">
    <location>
        <begin position="87"/>
        <end position="105"/>
    </location>
</feature>
<keyword evidence="1" id="KW-1133">Transmembrane helix</keyword>
<evidence type="ECO:0000256" key="1">
    <source>
        <dbReference type="SAM" id="Phobius"/>
    </source>
</evidence>
<gene>
    <name evidence="2" type="ORF">H8L67_00055</name>
</gene>
<proteinExistence type="predicted"/>
<reference evidence="2 3" key="1">
    <citation type="submission" date="2021-08" db="EMBL/GenBank/DDBJ databases">
        <title>Lysobacter sp. strain CJ11 Genome sequencing and assembly.</title>
        <authorList>
            <person name="Kim I."/>
        </authorList>
    </citation>
    <scope>NUCLEOTIDE SEQUENCE [LARGE SCALE GENOMIC DNA]</scope>
    <source>
        <strain evidence="2 3">CJ11</strain>
    </source>
</reference>
<sequence length="128" mass="13548">MQPLLATAAILALVTGVVHSFLGERLIFRQLRVASIVPTLPAPPLQNRHVRILWATWHLASVLAWAFAGLLWQLARASLPSLSAQSVLMAAAAGFIAGSLLVLFATRGRHPGWIALAVVGALSWASAA</sequence>
<dbReference type="EMBL" id="CP080544">
    <property type="protein sequence ID" value="QYR52959.1"/>
    <property type="molecule type" value="Genomic_DNA"/>
</dbReference>
<evidence type="ECO:0000313" key="3">
    <source>
        <dbReference type="Proteomes" id="UP000824755"/>
    </source>
</evidence>
<keyword evidence="3" id="KW-1185">Reference proteome</keyword>
<organism evidence="2 3">
    <name type="scientific">Lysobacter soyae</name>
    <dbReference type="NCBI Taxonomy" id="2764185"/>
    <lineage>
        <taxon>Bacteria</taxon>
        <taxon>Pseudomonadati</taxon>
        <taxon>Pseudomonadota</taxon>
        <taxon>Gammaproteobacteria</taxon>
        <taxon>Lysobacterales</taxon>
        <taxon>Lysobacteraceae</taxon>
        <taxon>Lysobacter</taxon>
    </lineage>
</organism>
<evidence type="ECO:0000313" key="2">
    <source>
        <dbReference type="EMBL" id="QYR52959.1"/>
    </source>
</evidence>
<dbReference type="RefSeq" id="WP_220379778.1">
    <property type="nucleotide sequence ID" value="NZ_CP080544.1"/>
</dbReference>
<evidence type="ECO:0008006" key="4">
    <source>
        <dbReference type="Google" id="ProtNLM"/>
    </source>
</evidence>
<keyword evidence="1" id="KW-0812">Transmembrane</keyword>